<dbReference type="Gene3D" id="3.90.226.10">
    <property type="entry name" value="2-enoyl-CoA Hydratase, Chain A, domain 1"/>
    <property type="match status" value="1"/>
</dbReference>
<dbReference type="GO" id="GO:0008300">
    <property type="term" value="P:isoprenoid catabolic process"/>
    <property type="evidence" value="ECO:0007669"/>
    <property type="project" value="TreeGrafter"/>
</dbReference>
<name>A0A4R2GTI5_9HYPH</name>
<dbReference type="SUPFAM" id="SSF52096">
    <property type="entry name" value="ClpP/crotonase"/>
    <property type="match status" value="1"/>
</dbReference>
<reference evidence="2 3" key="1">
    <citation type="submission" date="2019-03" db="EMBL/GenBank/DDBJ databases">
        <title>Genomic Encyclopedia of Type Strains, Phase IV (KMG-IV): sequencing the most valuable type-strain genomes for metagenomic binning, comparative biology and taxonomic classification.</title>
        <authorList>
            <person name="Goeker M."/>
        </authorList>
    </citation>
    <scope>NUCLEOTIDE SEQUENCE [LARGE SCALE GENOMIC DNA]</scope>
    <source>
        <strain evidence="2 3">DSM 22958</strain>
    </source>
</reference>
<dbReference type="PANTHER" id="PTHR42964">
    <property type="entry name" value="ENOYL-COA HYDRATASE"/>
    <property type="match status" value="1"/>
</dbReference>
<sequence length="273" mass="28642">MTATLPATTVIQVERKGSRLYATINDPSTRNAMTQGLTNDLNAILALAEQDRSLRTLILQGANGAFCAGADLKGTNKQQGAAVGAGDEDPLEASNRAGGELFARLNECPLTVIAVVDGPAFGGGFGMACCADIVITTPRARFALSETGLGIAPAQIAPFVVNRIGPRHARRLGLAGTRLNGAQAAEIGLADFYCPDEASLNETLTSLLNDIGRCAPGANAETKRLFRICHAMPLEEYRKVAAKSFATCARGAEGQEGVRAFAEKRPAAWVEKV</sequence>
<comment type="similarity">
    <text evidence="1">Belongs to the enoyl-CoA hydratase/isomerase family.</text>
</comment>
<comment type="caution">
    <text evidence="2">The sequence shown here is derived from an EMBL/GenBank/DDBJ whole genome shotgun (WGS) entry which is preliminary data.</text>
</comment>
<dbReference type="Pfam" id="PF00378">
    <property type="entry name" value="ECH_1"/>
    <property type="match status" value="1"/>
</dbReference>
<dbReference type="EMBL" id="SLWL01000010">
    <property type="protein sequence ID" value="TCO12066.1"/>
    <property type="molecule type" value="Genomic_DNA"/>
</dbReference>
<keyword evidence="3" id="KW-1185">Reference proteome</keyword>
<protein>
    <submittedName>
        <fullName evidence="2">Isohexenylglutaconyl-CoA hydratase</fullName>
    </submittedName>
</protein>
<dbReference type="InterPro" id="IPR001753">
    <property type="entry name" value="Enoyl-CoA_hydra/iso"/>
</dbReference>
<dbReference type="Proteomes" id="UP000294881">
    <property type="component" value="Unassembled WGS sequence"/>
</dbReference>
<accession>A0A4R2GTI5</accession>
<dbReference type="RefSeq" id="WP_132008174.1">
    <property type="nucleotide sequence ID" value="NZ_JBHUNN010000002.1"/>
</dbReference>
<dbReference type="Gene3D" id="1.10.12.10">
    <property type="entry name" value="Lyase 2-enoyl-coa Hydratase, Chain A, domain 2"/>
    <property type="match status" value="1"/>
</dbReference>
<dbReference type="PANTHER" id="PTHR42964:SF1">
    <property type="entry name" value="POLYKETIDE BIOSYNTHESIS ENOYL-COA HYDRATASE PKSH-RELATED"/>
    <property type="match status" value="1"/>
</dbReference>
<dbReference type="CDD" id="cd06558">
    <property type="entry name" value="crotonase-like"/>
    <property type="match status" value="1"/>
</dbReference>
<dbReference type="InterPro" id="IPR051683">
    <property type="entry name" value="Enoyl-CoA_Hydratase/Isomerase"/>
</dbReference>
<evidence type="ECO:0000256" key="1">
    <source>
        <dbReference type="ARBA" id="ARBA00005254"/>
    </source>
</evidence>
<evidence type="ECO:0000313" key="2">
    <source>
        <dbReference type="EMBL" id="TCO12066.1"/>
    </source>
</evidence>
<evidence type="ECO:0000313" key="3">
    <source>
        <dbReference type="Proteomes" id="UP000294881"/>
    </source>
</evidence>
<proteinExistence type="inferred from homology"/>
<organism evidence="2 3">
    <name type="scientific">Camelimonas lactis</name>
    <dbReference type="NCBI Taxonomy" id="659006"/>
    <lineage>
        <taxon>Bacteria</taxon>
        <taxon>Pseudomonadati</taxon>
        <taxon>Pseudomonadota</taxon>
        <taxon>Alphaproteobacteria</taxon>
        <taxon>Hyphomicrobiales</taxon>
        <taxon>Chelatococcaceae</taxon>
        <taxon>Camelimonas</taxon>
    </lineage>
</organism>
<dbReference type="AlphaFoldDB" id="A0A4R2GTI5"/>
<dbReference type="InterPro" id="IPR029045">
    <property type="entry name" value="ClpP/crotonase-like_dom_sf"/>
</dbReference>
<dbReference type="OrthoDB" id="9795727at2"/>
<dbReference type="GO" id="GO:0003824">
    <property type="term" value="F:catalytic activity"/>
    <property type="evidence" value="ECO:0007669"/>
    <property type="project" value="UniProtKB-ARBA"/>
</dbReference>
<gene>
    <name evidence="2" type="ORF">EV666_110105</name>
</gene>
<dbReference type="InterPro" id="IPR014748">
    <property type="entry name" value="Enoyl-CoA_hydra_C"/>
</dbReference>